<dbReference type="GO" id="GO:0016787">
    <property type="term" value="F:hydrolase activity"/>
    <property type="evidence" value="ECO:0007669"/>
    <property type="project" value="UniProtKB-KW"/>
</dbReference>
<name>A0A9X4M171_9ACTN</name>
<comment type="caution">
    <text evidence="3">The sequence shown here is derived from an EMBL/GenBank/DDBJ whole genome shotgun (WGS) entry which is preliminary data.</text>
</comment>
<feature type="chain" id="PRO_5040802221" evidence="1">
    <location>
        <begin position="31"/>
        <end position="299"/>
    </location>
</feature>
<protein>
    <submittedName>
        <fullName evidence="3">Alpha/beta hydrolase</fullName>
    </submittedName>
</protein>
<keyword evidence="4" id="KW-1185">Reference proteome</keyword>
<dbReference type="InterPro" id="IPR050266">
    <property type="entry name" value="AB_hydrolase_sf"/>
</dbReference>
<keyword evidence="1" id="KW-0732">Signal</keyword>
<accession>A0A9X4M171</accession>
<dbReference type="EMBL" id="JANRHA010000007">
    <property type="protein sequence ID" value="MDG3015281.1"/>
    <property type="molecule type" value="Genomic_DNA"/>
</dbReference>
<sequence>MIPRPLAQRRTAAIVVTLAALTAGGLGACAASSDTATTTEQSAASAGSLHMIANEGHRLAFHVIPGHRPAIVLDAGGGLDSSQWHAIAPALAQRTGSEVITYDRAGEGASDEVPGPWKAANAASDLRAGLTALGARGAVLVSHSLAGEVATELVRSDPDRVAGAVLVDASLPEFYTDAETARIVAANAHQIAELRGKPQTRQTRQLLAQAADYGPAHRAYHRMSWPDIVPATVIVSSQTPFDTPQDARLWKAAQAQFAGAASNRTLIHADPSSHDIPEDRPDVVMKAVEDMVARVRADR</sequence>
<dbReference type="InterPro" id="IPR000073">
    <property type="entry name" value="AB_hydrolase_1"/>
</dbReference>
<dbReference type="InterPro" id="IPR029058">
    <property type="entry name" value="AB_hydrolase_fold"/>
</dbReference>
<evidence type="ECO:0000313" key="3">
    <source>
        <dbReference type="EMBL" id="MDG3015281.1"/>
    </source>
</evidence>
<feature type="domain" description="AB hydrolase-1" evidence="2">
    <location>
        <begin position="71"/>
        <end position="285"/>
    </location>
</feature>
<dbReference type="RefSeq" id="WP_332519989.1">
    <property type="nucleotide sequence ID" value="NZ_JANRHA010000007.1"/>
</dbReference>
<reference evidence="3" key="1">
    <citation type="submission" date="2022-08" db="EMBL/GenBank/DDBJ databases">
        <title>Genome analysis of Corynebacteriales strain.</title>
        <authorList>
            <person name="Lee S.D."/>
        </authorList>
    </citation>
    <scope>NUCLEOTIDE SEQUENCE</scope>
    <source>
        <strain evidence="3">D3-21</strain>
    </source>
</reference>
<dbReference type="Pfam" id="PF12697">
    <property type="entry name" value="Abhydrolase_6"/>
    <property type="match status" value="1"/>
</dbReference>
<evidence type="ECO:0000313" key="4">
    <source>
        <dbReference type="Proteomes" id="UP001152755"/>
    </source>
</evidence>
<dbReference type="PANTHER" id="PTHR43798">
    <property type="entry name" value="MONOACYLGLYCEROL LIPASE"/>
    <property type="match status" value="1"/>
</dbReference>
<organism evidence="3 4">
    <name type="scientific">Speluncibacter jeojiensis</name>
    <dbReference type="NCBI Taxonomy" id="2710754"/>
    <lineage>
        <taxon>Bacteria</taxon>
        <taxon>Bacillati</taxon>
        <taxon>Actinomycetota</taxon>
        <taxon>Actinomycetes</taxon>
        <taxon>Mycobacteriales</taxon>
        <taxon>Speluncibacteraceae</taxon>
        <taxon>Speluncibacter</taxon>
    </lineage>
</organism>
<evidence type="ECO:0000259" key="2">
    <source>
        <dbReference type="Pfam" id="PF12697"/>
    </source>
</evidence>
<proteinExistence type="predicted"/>
<dbReference type="GO" id="GO:0016020">
    <property type="term" value="C:membrane"/>
    <property type="evidence" value="ECO:0007669"/>
    <property type="project" value="TreeGrafter"/>
</dbReference>
<dbReference type="Proteomes" id="UP001152755">
    <property type="component" value="Unassembled WGS sequence"/>
</dbReference>
<dbReference type="SUPFAM" id="SSF53474">
    <property type="entry name" value="alpha/beta-Hydrolases"/>
    <property type="match status" value="1"/>
</dbReference>
<evidence type="ECO:0000256" key="1">
    <source>
        <dbReference type="SAM" id="SignalP"/>
    </source>
</evidence>
<dbReference type="PROSITE" id="PS51257">
    <property type="entry name" value="PROKAR_LIPOPROTEIN"/>
    <property type="match status" value="1"/>
</dbReference>
<feature type="signal peptide" evidence="1">
    <location>
        <begin position="1"/>
        <end position="30"/>
    </location>
</feature>
<keyword evidence="3" id="KW-0378">Hydrolase</keyword>
<dbReference type="PANTHER" id="PTHR43798:SF33">
    <property type="entry name" value="HYDROLASE, PUTATIVE (AFU_ORTHOLOGUE AFUA_2G14860)-RELATED"/>
    <property type="match status" value="1"/>
</dbReference>
<gene>
    <name evidence="3" type="ORF">NVS88_12055</name>
</gene>
<dbReference type="AlphaFoldDB" id="A0A9X4M171"/>
<dbReference type="Gene3D" id="3.40.50.1820">
    <property type="entry name" value="alpha/beta hydrolase"/>
    <property type="match status" value="1"/>
</dbReference>